<dbReference type="Pfam" id="PF00440">
    <property type="entry name" value="TetR_N"/>
    <property type="match status" value="1"/>
</dbReference>
<dbReference type="InterPro" id="IPR009057">
    <property type="entry name" value="Homeodomain-like_sf"/>
</dbReference>
<sequence>MSDAHLDLRVIRTKTSIKQALIELIEEKGFEALTVKDITTKANINRGTFYSHYQDKYDLMTKCEEELLKEMKNKIAKNIPQIISDLNERHTIPFAFLVPFFDYIQQNKGLMNILLSPNSDSSLQTKIKDVMTNALFSRHTEAIFIEEDLAIPKAYVISYIASAHLGVIKEWLDSGGEESPHEMARIISSMTLTGPLAAAGMKK</sequence>
<feature type="domain" description="HTH tetR-type" evidence="4">
    <location>
        <begin position="11"/>
        <end position="71"/>
    </location>
</feature>
<dbReference type="InterPro" id="IPR039532">
    <property type="entry name" value="TetR_C_Firmicutes"/>
</dbReference>
<keyword evidence="6" id="KW-1185">Reference proteome</keyword>
<evidence type="ECO:0000313" key="5">
    <source>
        <dbReference type="EMBL" id="KON84943.1"/>
    </source>
</evidence>
<evidence type="ECO:0000256" key="3">
    <source>
        <dbReference type="PROSITE-ProRule" id="PRU00335"/>
    </source>
</evidence>
<dbReference type="PANTHER" id="PTHR43479:SF7">
    <property type="entry name" value="TETR-FAMILY TRANSCRIPTIONAL REGULATOR"/>
    <property type="match status" value="1"/>
</dbReference>
<dbReference type="PANTHER" id="PTHR43479">
    <property type="entry name" value="ACREF/ENVCD OPERON REPRESSOR-RELATED"/>
    <property type="match status" value="1"/>
</dbReference>
<feature type="DNA-binding region" description="H-T-H motif" evidence="3">
    <location>
        <begin position="34"/>
        <end position="53"/>
    </location>
</feature>
<dbReference type="Gene3D" id="1.10.357.10">
    <property type="entry name" value="Tetracycline Repressor, domain 2"/>
    <property type="match status" value="1"/>
</dbReference>
<keyword evidence="2 3" id="KW-0238">DNA-binding</keyword>
<reference evidence="6" key="1">
    <citation type="submission" date="2015-07" db="EMBL/GenBank/DDBJ databases">
        <title>Fjat-14235 jcm11544.</title>
        <authorList>
            <person name="Liu B."/>
            <person name="Wang J."/>
            <person name="Zhu Y."/>
            <person name="Liu G."/>
            <person name="Chen Q."/>
            <person name="Chen Z."/>
            <person name="Lan J."/>
            <person name="Che J."/>
            <person name="Ge C."/>
            <person name="Shi H."/>
            <person name="Pan Z."/>
            <person name="Liu X."/>
        </authorList>
    </citation>
    <scope>NUCLEOTIDE SEQUENCE [LARGE SCALE GENOMIC DNA]</scope>
    <source>
        <strain evidence="6">JCM 11544</strain>
    </source>
</reference>
<evidence type="ECO:0000256" key="1">
    <source>
        <dbReference type="ARBA" id="ARBA00022491"/>
    </source>
</evidence>
<protein>
    <submittedName>
        <fullName evidence="5">TetR family transcriptional regulator</fullName>
    </submittedName>
</protein>
<dbReference type="RefSeq" id="WP_053428548.1">
    <property type="nucleotide sequence ID" value="NZ_LGUE01000004.1"/>
</dbReference>
<dbReference type="InterPro" id="IPR050624">
    <property type="entry name" value="HTH-type_Tx_Regulator"/>
</dbReference>
<organism evidence="5 6">
    <name type="scientific">Rossellomorea marisflavi</name>
    <dbReference type="NCBI Taxonomy" id="189381"/>
    <lineage>
        <taxon>Bacteria</taxon>
        <taxon>Bacillati</taxon>
        <taxon>Bacillota</taxon>
        <taxon>Bacilli</taxon>
        <taxon>Bacillales</taxon>
        <taxon>Bacillaceae</taxon>
        <taxon>Rossellomorea</taxon>
    </lineage>
</organism>
<evidence type="ECO:0000259" key="4">
    <source>
        <dbReference type="PROSITE" id="PS50977"/>
    </source>
</evidence>
<dbReference type="Pfam" id="PF14278">
    <property type="entry name" value="TetR_C_8"/>
    <property type="match status" value="1"/>
</dbReference>
<dbReference type="PRINTS" id="PR00455">
    <property type="entry name" value="HTHTETR"/>
</dbReference>
<dbReference type="InterPro" id="IPR001647">
    <property type="entry name" value="HTH_TetR"/>
</dbReference>
<comment type="caution">
    <text evidence="5">The sequence shown here is derived from an EMBL/GenBank/DDBJ whole genome shotgun (WGS) entry which is preliminary data.</text>
</comment>
<dbReference type="OrthoDB" id="9810250at2"/>
<dbReference type="EMBL" id="LGUE01000004">
    <property type="protein sequence ID" value="KON84943.1"/>
    <property type="molecule type" value="Genomic_DNA"/>
</dbReference>
<dbReference type="GO" id="GO:0003677">
    <property type="term" value="F:DNA binding"/>
    <property type="evidence" value="ECO:0007669"/>
    <property type="project" value="UniProtKB-UniRule"/>
</dbReference>
<keyword evidence="1" id="KW-0678">Repressor</keyword>
<name>A0A0M0G5A8_9BACI</name>
<gene>
    <name evidence="5" type="ORF">AF331_13155</name>
</gene>
<dbReference type="Proteomes" id="UP000037405">
    <property type="component" value="Unassembled WGS sequence"/>
</dbReference>
<evidence type="ECO:0000313" key="6">
    <source>
        <dbReference type="Proteomes" id="UP000037405"/>
    </source>
</evidence>
<dbReference type="AlphaFoldDB" id="A0A0M0G5A8"/>
<accession>A0A0M0G5A8</accession>
<dbReference type="PATRIC" id="fig|189381.12.peg.2677"/>
<dbReference type="SUPFAM" id="SSF46689">
    <property type="entry name" value="Homeodomain-like"/>
    <property type="match status" value="1"/>
</dbReference>
<evidence type="ECO:0000256" key="2">
    <source>
        <dbReference type="ARBA" id="ARBA00023125"/>
    </source>
</evidence>
<proteinExistence type="predicted"/>
<dbReference type="PROSITE" id="PS50977">
    <property type="entry name" value="HTH_TETR_2"/>
    <property type="match status" value="1"/>
</dbReference>